<gene>
    <name evidence="1" type="ORF">L3Q82_013011</name>
</gene>
<evidence type="ECO:0000313" key="2">
    <source>
        <dbReference type="Proteomes" id="UP000831701"/>
    </source>
</evidence>
<sequence length="260" mass="28717">MVVSASSSSLSSAIKLIKVSMDATVSVILLLTDNGTTYVLQKIAKTWTDAQIFCKENGSVLAYIPDAKTNTQITELMSASQTTEAWFGLRRPQLWYWSDGGWSYTYKNWQPGQPDNLYGNENCAVVGMKNGTWSDENCNNLFPFFCYGAVRTWKTVVSLKIQSSANMEDPLYIADLQEQLRAKFVNQGFTGIKLTWRKLPVMQTQKSTDDTDTAIGVGRKATCLVAAGRTDSHRETGGVTESGPTVAKMRGPVPPRQNTN</sequence>
<name>A0ACB8VYT3_9TELE</name>
<keyword evidence="2" id="KW-1185">Reference proteome</keyword>
<dbReference type="Proteomes" id="UP000831701">
    <property type="component" value="Chromosome 16"/>
</dbReference>
<protein>
    <submittedName>
        <fullName evidence="1">Uncharacterized protein</fullName>
    </submittedName>
</protein>
<accession>A0ACB8VYT3</accession>
<organism evidence="1 2">
    <name type="scientific">Scortum barcoo</name>
    <name type="common">barcoo grunter</name>
    <dbReference type="NCBI Taxonomy" id="214431"/>
    <lineage>
        <taxon>Eukaryota</taxon>
        <taxon>Metazoa</taxon>
        <taxon>Chordata</taxon>
        <taxon>Craniata</taxon>
        <taxon>Vertebrata</taxon>
        <taxon>Euteleostomi</taxon>
        <taxon>Actinopterygii</taxon>
        <taxon>Neopterygii</taxon>
        <taxon>Teleostei</taxon>
        <taxon>Neoteleostei</taxon>
        <taxon>Acanthomorphata</taxon>
        <taxon>Eupercaria</taxon>
        <taxon>Centrarchiformes</taxon>
        <taxon>Terapontoidei</taxon>
        <taxon>Terapontidae</taxon>
        <taxon>Scortum</taxon>
    </lineage>
</organism>
<comment type="caution">
    <text evidence="1">The sequence shown here is derived from an EMBL/GenBank/DDBJ whole genome shotgun (WGS) entry which is preliminary data.</text>
</comment>
<dbReference type="EMBL" id="CM041546">
    <property type="protein sequence ID" value="KAI3360776.1"/>
    <property type="molecule type" value="Genomic_DNA"/>
</dbReference>
<evidence type="ECO:0000313" key="1">
    <source>
        <dbReference type="EMBL" id="KAI3360776.1"/>
    </source>
</evidence>
<reference evidence="1" key="1">
    <citation type="submission" date="2022-04" db="EMBL/GenBank/DDBJ databases">
        <title>Jade perch genome.</title>
        <authorList>
            <person name="Chao B."/>
        </authorList>
    </citation>
    <scope>NUCLEOTIDE SEQUENCE</scope>
    <source>
        <strain evidence="1">CB-2022</strain>
    </source>
</reference>
<proteinExistence type="predicted"/>